<keyword evidence="2" id="KW-0677">Repeat</keyword>
<dbReference type="Gene3D" id="2.130.10.10">
    <property type="entry name" value="YVTN repeat-like/Quinoprotein amine dehydrogenase"/>
    <property type="match status" value="2"/>
</dbReference>
<organism evidence="4 5">
    <name type="scientific">Colletotrichum plurivorum</name>
    <dbReference type="NCBI Taxonomy" id="2175906"/>
    <lineage>
        <taxon>Eukaryota</taxon>
        <taxon>Fungi</taxon>
        <taxon>Dikarya</taxon>
        <taxon>Ascomycota</taxon>
        <taxon>Pezizomycotina</taxon>
        <taxon>Sordariomycetes</taxon>
        <taxon>Hypocreomycetidae</taxon>
        <taxon>Glomerellales</taxon>
        <taxon>Glomerellaceae</taxon>
        <taxon>Colletotrichum</taxon>
        <taxon>Colletotrichum orchidearum species complex</taxon>
    </lineage>
</organism>
<dbReference type="AlphaFoldDB" id="A0A8H6N670"/>
<sequence>MAFYTLNYVEFVDWQTRTIVQKLQIGEQMQNTSGSHLGDMAFSNDGGRFSFSSENGRIVTWDLKTGVRLWSVWSGSNARSVVFSQDGVEVMSAHEDCTVKVWDATTGSQLETINIGEAEDEMYLVEFSADVKTLASDYGNQVKLWDLTTGRLIRIFDGHGDQIDALKFSPDNTTLASVSRVIKIWDLETVPSLATPGRHGRPIRSMAYSAEGDHLVSVSEDGIELWDARTGRHLQTMWDLGDFAHGVMSVAFSGDVVWLANCLDGKCVTLWDATNRVRLQSLTKKESDFMITALAFSSDSALLAVAFQDSSSVKLWDIEACQWRGRLSLESTPPFLSLAGTGVLFHFLPLQGEPENNSGDSLTAIMTASSKSQRIPGFGIRMGDPWVRKDGKKILWLPLDYRTHVFATKGSSIALGCTKGQVLFFQFA</sequence>
<gene>
    <name evidence="4" type="ORF">CPLU01_12589</name>
</gene>
<dbReference type="SMART" id="SM00320">
    <property type="entry name" value="WD40"/>
    <property type="match status" value="7"/>
</dbReference>
<proteinExistence type="predicted"/>
<reference evidence="4" key="1">
    <citation type="journal article" date="2020" name="Phytopathology">
        <title>Genome Sequence Resources of Colletotrichum truncatum, C. plurivorum, C. musicola, and C. sojae: Four Species Pathogenic to Soybean (Glycine max).</title>
        <authorList>
            <person name="Rogerio F."/>
            <person name="Boufleur T.R."/>
            <person name="Ciampi-Guillardi M."/>
            <person name="Sukno S.A."/>
            <person name="Thon M.R."/>
            <person name="Massola Junior N.S."/>
            <person name="Baroncelli R."/>
        </authorList>
    </citation>
    <scope>NUCLEOTIDE SEQUENCE</scope>
    <source>
        <strain evidence="4">LFN00145</strain>
    </source>
</reference>
<dbReference type="EMBL" id="WIGO01000264">
    <property type="protein sequence ID" value="KAF6821103.1"/>
    <property type="molecule type" value="Genomic_DNA"/>
</dbReference>
<evidence type="ECO:0000256" key="3">
    <source>
        <dbReference type="PROSITE-ProRule" id="PRU00221"/>
    </source>
</evidence>
<dbReference type="Proteomes" id="UP000654918">
    <property type="component" value="Unassembled WGS sequence"/>
</dbReference>
<dbReference type="PANTHER" id="PTHR19848:SF8">
    <property type="entry name" value="F-BOX AND WD REPEAT DOMAIN CONTAINING 7"/>
    <property type="match status" value="1"/>
</dbReference>
<dbReference type="SUPFAM" id="SSF50998">
    <property type="entry name" value="Quinoprotein alcohol dehydrogenase-like"/>
    <property type="match status" value="1"/>
</dbReference>
<dbReference type="InterPro" id="IPR019775">
    <property type="entry name" value="WD40_repeat_CS"/>
</dbReference>
<dbReference type="InterPro" id="IPR001680">
    <property type="entry name" value="WD40_rpt"/>
</dbReference>
<dbReference type="PANTHER" id="PTHR19848">
    <property type="entry name" value="WD40 REPEAT PROTEIN"/>
    <property type="match status" value="1"/>
</dbReference>
<feature type="repeat" description="WD" evidence="3">
    <location>
        <begin position="80"/>
        <end position="112"/>
    </location>
</feature>
<accession>A0A8H6N670</accession>
<dbReference type="Pfam" id="PF00400">
    <property type="entry name" value="WD40"/>
    <property type="match status" value="4"/>
</dbReference>
<evidence type="ECO:0000313" key="5">
    <source>
        <dbReference type="Proteomes" id="UP000654918"/>
    </source>
</evidence>
<dbReference type="PROSITE" id="PS50082">
    <property type="entry name" value="WD_REPEATS_2"/>
    <property type="match status" value="2"/>
</dbReference>
<dbReference type="InterPro" id="IPR011047">
    <property type="entry name" value="Quinoprotein_ADH-like_sf"/>
</dbReference>
<feature type="repeat" description="WD" evidence="3">
    <location>
        <begin position="156"/>
        <end position="195"/>
    </location>
</feature>
<name>A0A8H6N670_9PEZI</name>
<dbReference type="CDD" id="cd00200">
    <property type="entry name" value="WD40"/>
    <property type="match status" value="1"/>
</dbReference>
<evidence type="ECO:0000313" key="4">
    <source>
        <dbReference type="EMBL" id="KAF6821103.1"/>
    </source>
</evidence>
<dbReference type="PROSITE" id="PS00678">
    <property type="entry name" value="WD_REPEATS_1"/>
    <property type="match status" value="1"/>
</dbReference>
<dbReference type="InterPro" id="IPR015943">
    <property type="entry name" value="WD40/YVTN_repeat-like_dom_sf"/>
</dbReference>
<evidence type="ECO:0000256" key="1">
    <source>
        <dbReference type="ARBA" id="ARBA00022574"/>
    </source>
</evidence>
<keyword evidence="5" id="KW-1185">Reference proteome</keyword>
<comment type="caution">
    <text evidence="4">The sequence shown here is derived from an EMBL/GenBank/DDBJ whole genome shotgun (WGS) entry which is preliminary data.</text>
</comment>
<protein>
    <submittedName>
        <fullName evidence="4">Het-r protein</fullName>
    </submittedName>
</protein>
<evidence type="ECO:0000256" key="2">
    <source>
        <dbReference type="ARBA" id="ARBA00022737"/>
    </source>
</evidence>
<keyword evidence="1 3" id="KW-0853">WD repeat</keyword>